<organism evidence="9 10">
    <name type="scientific">Mollisia scopiformis</name>
    <name type="common">Conifer needle endophyte fungus</name>
    <name type="synonym">Phialocephala scopiformis</name>
    <dbReference type="NCBI Taxonomy" id="149040"/>
    <lineage>
        <taxon>Eukaryota</taxon>
        <taxon>Fungi</taxon>
        <taxon>Dikarya</taxon>
        <taxon>Ascomycota</taxon>
        <taxon>Pezizomycotina</taxon>
        <taxon>Leotiomycetes</taxon>
        <taxon>Helotiales</taxon>
        <taxon>Mollisiaceae</taxon>
        <taxon>Mollisia</taxon>
    </lineage>
</organism>
<dbReference type="InterPro" id="IPR050524">
    <property type="entry name" value="APC_YAT"/>
</dbReference>
<keyword evidence="10" id="KW-1185">Reference proteome</keyword>
<feature type="transmembrane region" description="Helical" evidence="7">
    <location>
        <begin position="378"/>
        <end position="403"/>
    </location>
</feature>
<sequence length="552" mass="59975">MADLEKTTVKATSLPTSSVEHGVGNVGPLREYVGESSAAANSGQLHRKFKARHVQMIALAGNIGSGVFISIGAALQVGGAPGILIGYPLICVMAIAMLTVLGEAVCLFPTSGSFIDHASRFVDPALGFAIGFCEWFGALTVVAAEGAVFPVIISYWTTEIPAAALMTIYLVVVYAFHLMPNRWFAEFEFCTGAVKVVTMAIVLLTSVAIVAGAGPTGRTSGWGANYNGELPVFPNGFRGVARVFLYASWATGGQEILGIAAGEAKMPRYDMPRASINLFIRIILIFGSSCVLVSVMVPYNEPLLLNTSNVAASPFVIAMGYAGIKVLPDIINVVLLICLCCIGSESIFIASRIQTAMSKMGMFPAIFGRVDTKGRPMISLISCFLIATAMTYMCVSTTGAIAFNWFSSISATTTFFAWMVIPVTNWCMHRAIKAQNDPAFSLAYANKNRFWPSESIFLFVSTLFTFACTFYVSVIPDSGSPSASTFFETMLCFPVFIVAYLGYKLWFRTKIQNPKTADLVSGRRELNEEELEFLDKYYGQPMWRRVLSYVRF</sequence>
<dbReference type="InterPro" id="IPR004841">
    <property type="entry name" value="AA-permease/SLC12A_dom"/>
</dbReference>
<accession>A0A194XAF2</accession>
<dbReference type="AlphaFoldDB" id="A0A194XAF2"/>
<proteinExistence type="predicted"/>
<protein>
    <submittedName>
        <fullName evidence="9">AAT family amino acid transporter</fullName>
    </submittedName>
</protein>
<dbReference type="PANTHER" id="PTHR43341">
    <property type="entry name" value="AMINO ACID PERMEASE"/>
    <property type="match status" value="1"/>
</dbReference>
<evidence type="ECO:0000313" key="9">
    <source>
        <dbReference type="EMBL" id="KUJ17146.1"/>
    </source>
</evidence>
<feature type="transmembrane region" description="Helical" evidence="7">
    <location>
        <begin position="456"/>
        <end position="474"/>
    </location>
</feature>
<evidence type="ECO:0000256" key="3">
    <source>
        <dbReference type="ARBA" id="ARBA00022692"/>
    </source>
</evidence>
<dbReference type="EMBL" id="KQ947415">
    <property type="protein sequence ID" value="KUJ17146.1"/>
    <property type="molecule type" value="Genomic_DNA"/>
</dbReference>
<feature type="transmembrane region" description="Helical" evidence="7">
    <location>
        <begin position="486"/>
        <end position="506"/>
    </location>
</feature>
<dbReference type="PIRSF" id="PIRSF006060">
    <property type="entry name" value="AA_transporter"/>
    <property type="match status" value="1"/>
</dbReference>
<feature type="transmembrane region" description="Helical" evidence="7">
    <location>
        <begin position="128"/>
        <end position="156"/>
    </location>
</feature>
<dbReference type="Proteomes" id="UP000070700">
    <property type="component" value="Unassembled WGS sequence"/>
</dbReference>
<dbReference type="InParanoid" id="A0A194XAF2"/>
<dbReference type="InterPro" id="IPR004840">
    <property type="entry name" value="Amino_acid_permease_CS"/>
</dbReference>
<dbReference type="RefSeq" id="XP_018071501.1">
    <property type="nucleotide sequence ID" value="XM_018215014.1"/>
</dbReference>
<keyword evidence="4" id="KW-0029">Amino-acid transport</keyword>
<keyword evidence="2" id="KW-0813">Transport</keyword>
<dbReference type="OrthoDB" id="3900342at2759"/>
<evidence type="ECO:0000256" key="2">
    <source>
        <dbReference type="ARBA" id="ARBA00022448"/>
    </source>
</evidence>
<feature type="transmembrane region" description="Helical" evidence="7">
    <location>
        <begin position="192"/>
        <end position="213"/>
    </location>
</feature>
<evidence type="ECO:0000259" key="8">
    <source>
        <dbReference type="Pfam" id="PF00324"/>
    </source>
</evidence>
<feature type="transmembrane region" description="Helical" evidence="7">
    <location>
        <begin position="162"/>
        <end position="180"/>
    </location>
</feature>
<dbReference type="PANTHER" id="PTHR43341:SF1">
    <property type="entry name" value="GENERAL AMINO-ACID PERMEASE GAP1"/>
    <property type="match status" value="1"/>
</dbReference>
<dbReference type="PROSITE" id="PS00218">
    <property type="entry name" value="AMINO_ACID_PERMEASE_1"/>
    <property type="match status" value="1"/>
</dbReference>
<dbReference type="GeneID" id="28824740"/>
<evidence type="ECO:0000256" key="1">
    <source>
        <dbReference type="ARBA" id="ARBA00004141"/>
    </source>
</evidence>
<keyword evidence="5 7" id="KW-1133">Transmembrane helix</keyword>
<dbReference type="GO" id="GO:0015171">
    <property type="term" value="F:amino acid transmembrane transporter activity"/>
    <property type="evidence" value="ECO:0007669"/>
    <property type="project" value="TreeGrafter"/>
</dbReference>
<dbReference type="GO" id="GO:0016020">
    <property type="term" value="C:membrane"/>
    <property type="evidence" value="ECO:0007669"/>
    <property type="project" value="UniProtKB-SubCell"/>
</dbReference>
<comment type="subcellular location">
    <subcellularLocation>
        <location evidence="1">Membrane</location>
        <topology evidence="1">Multi-pass membrane protein</topology>
    </subcellularLocation>
</comment>
<feature type="transmembrane region" description="Helical" evidence="7">
    <location>
        <begin position="330"/>
        <end position="350"/>
    </location>
</feature>
<dbReference type="Gene3D" id="1.20.1740.10">
    <property type="entry name" value="Amino acid/polyamine transporter I"/>
    <property type="match status" value="1"/>
</dbReference>
<evidence type="ECO:0000256" key="7">
    <source>
        <dbReference type="SAM" id="Phobius"/>
    </source>
</evidence>
<dbReference type="Pfam" id="PF00324">
    <property type="entry name" value="AA_permease"/>
    <property type="match status" value="1"/>
</dbReference>
<gene>
    <name evidence="9" type="ORF">LY89DRAFT_685086</name>
</gene>
<feature type="transmembrane region" description="Helical" evidence="7">
    <location>
        <begin position="278"/>
        <end position="297"/>
    </location>
</feature>
<keyword evidence="3 7" id="KW-0812">Transmembrane</keyword>
<feature type="transmembrane region" description="Helical" evidence="7">
    <location>
        <begin position="84"/>
        <end position="108"/>
    </location>
</feature>
<feature type="transmembrane region" description="Helical" evidence="7">
    <location>
        <begin position="409"/>
        <end position="428"/>
    </location>
</feature>
<name>A0A194XAF2_MOLSC</name>
<feature type="transmembrane region" description="Helical" evidence="7">
    <location>
        <begin position="56"/>
        <end position="78"/>
    </location>
</feature>
<evidence type="ECO:0000313" key="10">
    <source>
        <dbReference type="Proteomes" id="UP000070700"/>
    </source>
</evidence>
<dbReference type="KEGG" id="psco:LY89DRAFT_685086"/>
<evidence type="ECO:0000256" key="6">
    <source>
        <dbReference type="ARBA" id="ARBA00023136"/>
    </source>
</evidence>
<reference evidence="9 10" key="1">
    <citation type="submission" date="2015-10" db="EMBL/GenBank/DDBJ databases">
        <title>Full genome of DAOMC 229536 Phialocephala scopiformis, a fungal endophyte of spruce producing the potent anti-insectan compound rugulosin.</title>
        <authorList>
            <consortium name="DOE Joint Genome Institute"/>
            <person name="Walker A.K."/>
            <person name="Frasz S.L."/>
            <person name="Seifert K.A."/>
            <person name="Miller J.D."/>
            <person name="Mondo S.J."/>
            <person name="Labutti K."/>
            <person name="Lipzen A."/>
            <person name="Dockter R."/>
            <person name="Kennedy M."/>
            <person name="Grigoriev I.V."/>
            <person name="Spatafora J.W."/>
        </authorList>
    </citation>
    <scope>NUCLEOTIDE SEQUENCE [LARGE SCALE GENOMIC DNA]</scope>
    <source>
        <strain evidence="9 10">CBS 120377</strain>
    </source>
</reference>
<evidence type="ECO:0000256" key="4">
    <source>
        <dbReference type="ARBA" id="ARBA00022970"/>
    </source>
</evidence>
<evidence type="ECO:0000256" key="5">
    <source>
        <dbReference type="ARBA" id="ARBA00022989"/>
    </source>
</evidence>
<keyword evidence="6 7" id="KW-0472">Membrane</keyword>
<feature type="domain" description="Amino acid permease/ SLC12A" evidence="8">
    <location>
        <begin position="53"/>
        <end position="512"/>
    </location>
</feature>